<dbReference type="PRINTS" id="PR00471">
    <property type="entry name" value="ACETATEKNASE"/>
</dbReference>
<evidence type="ECO:0000313" key="12">
    <source>
        <dbReference type="Proteomes" id="UP000550401"/>
    </source>
</evidence>
<keyword evidence="6 9" id="KW-0418">Kinase</keyword>
<feature type="binding site" evidence="9">
    <location>
        <position position="16"/>
    </location>
    <ligand>
        <name>ATP</name>
        <dbReference type="ChEBI" id="CHEBI:30616"/>
    </ligand>
</feature>
<dbReference type="GO" id="GO:0006083">
    <property type="term" value="P:acetate metabolic process"/>
    <property type="evidence" value="ECO:0007669"/>
    <property type="project" value="TreeGrafter"/>
</dbReference>
<keyword evidence="3 9" id="KW-0808">Transferase</keyword>
<comment type="cofactor">
    <cofactor evidence="9">
        <name>Mg(2+)</name>
        <dbReference type="ChEBI" id="CHEBI:18420"/>
    </cofactor>
    <cofactor evidence="9">
        <name>Mn(2+)</name>
        <dbReference type="ChEBI" id="CHEBI:29035"/>
    </cofactor>
    <text evidence="9">Mg(2+). Can also accept Mn(2+).</text>
</comment>
<comment type="subcellular location">
    <subcellularLocation>
        <location evidence="9">Cytoplasm</location>
    </subcellularLocation>
</comment>
<keyword evidence="7 9" id="KW-0067">ATP-binding</keyword>
<dbReference type="PANTHER" id="PTHR21060">
    <property type="entry name" value="ACETATE KINASE"/>
    <property type="match status" value="1"/>
</dbReference>
<dbReference type="HAMAP" id="MF_00020">
    <property type="entry name" value="Acetate_kinase"/>
    <property type="match status" value="1"/>
</dbReference>
<comment type="pathway">
    <text evidence="9">Metabolic intermediate biosynthesis; acetyl-CoA biosynthesis; acetyl-CoA from acetate: step 1/2.</text>
</comment>
<comment type="function">
    <text evidence="9">Catalyzes the formation of acetyl phosphate from acetate and ATP. Can also catalyze the reverse reaction.</text>
</comment>
<dbReference type="GO" id="GO:0006085">
    <property type="term" value="P:acetyl-CoA biosynthetic process"/>
    <property type="evidence" value="ECO:0007669"/>
    <property type="project" value="UniProtKB-UniRule"/>
</dbReference>
<comment type="subunit">
    <text evidence="9">Homodimer.</text>
</comment>
<evidence type="ECO:0000256" key="3">
    <source>
        <dbReference type="ARBA" id="ARBA00022679"/>
    </source>
</evidence>
<feature type="binding site" evidence="9">
    <location>
        <position position="371"/>
    </location>
    <ligand>
        <name>Mg(2+)</name>
        <dbReference type="ChEBI" id="CHEBI:18420"/>
    </ligand>
</feature>
<dbReference type="SUPFAM" id="SSF53067">
    <property type="entry name" value="Actin-like ATPase domain"/>
    <property type="match status" value="2"/>
</dbReference>
<dbReference type="EMBL" id="JACGXL010000005">
    <property type="protein sequence ID" value="MBA8888791.1"/>
    <property type="molecule type" value="Genomic_DNA"/>
</dbReference>
<feature type="site" description="Transition state stabilizer" evidence="9">
    <location>
        <position position="235"/>
    </location>
</feature>
<keyword evidence="2 9" id="KW-0963">Cytoplasm</keyword>
<comment type="caution">
    <text evidence="11">The sequence shown here is derived from an EMBL/GenBank/DDBJ whole genome shotgun (WGS) entry which is preliminary data.</text>
</comment>
<keyword evidence="5 9" id="KW-0547">Nucleotide-binding</keyword>
<reference evidence="11 12" key="1">
    <citation type="submission" date="2020-07" db="EMBL/GenBank/DDBJ databases">
        <title>Genomic Encyclopedia of Type Strains, Phase IV (KMG-V): Genome sequencing to study the core and pangenomes of soil and plant-associated prokaryotes.</title>
        <authorList>
            <person name="Whitman W."/>
        </authorList>
    </citation>
    <scope>NUCLEOTIDE SEQUENCE [LARGE SCALE GENOMIC DNA]</scope>
    <source>
        <strain evidence="11 12">RH2WT43</strain>
    </source>
</reference>
<evidence type="ECO:0000256" key="2">
    <source>
        <dbReference type="ARBA" id="ARBA00022490"/>
    </source>
</evidence>
<dbReference type="AlphaFoldDB" id="A0A839F9H0"/>
<evidence type="ECO:0000256" key="1">
    <source>
        <dbReference type="ARBA" id="ARBA00008748"/>
    </source>
</evidence>
<keyword evidence="4 9" id="KW-0479">Metal-binding</keyword>
<evidence type="ECO:0000256" key="9">
    <source>
        <dbReference type="HAMAP-Rule" id="MF_00020"/>
    </source>
</evidence>
<feature type="binding site" evidence="9">
    <location>
        <begin position="202"/>
        <end position="206"/>
    </location>
    <ligand>
        <name>ATP</name>
        <dbReference type="ChEBI" id="CHEBI:30616"/>
    </ligand>
</feature>
<feature type="binding site" evidence="9">
    <location>
        <position position="9"/>
    </location>
    <ligand>
        <name>Mg(2+)</name>
        <dbReference type="ChEBI" id="CHEBI:18420"/>
    </ligand>
</feature>
<protein>
    <recommendedName>
        <fullName evidence="9">Acetate kinase</fullName>
        <ecNumber evidence="9">2.7.2.1</ecNumber>
    </recommendedName>
    <alternativeName>
        <fullName evidence="9">Acetokinase</fullName>
    </alternativeName>
</protein>
<comment type="similarity">
    <text evidence="1 9 10">Belongs to the acetokinase family.</text>
</comment>
<dbReference type="InterPro" id="IPR004372">
    <property type="entry name" value="Ac/propionate_kinase"/>
</dbReference>
<dbReference type="PANTHER" id="PTHR21060:SF21">
    <property type="entry name" value="ACETATE KINASE"/>
    <property type="match status" value="1"/>
</dbReference>
<dbReference type="InterPro" id="IPR000890">
    <property type="entry name" value="Aliphatic_acid_kin_short-chain"/>
</dbReference>
<dbReference type="Proteomes" id="UP000550401">
    <property type="component" value="Unassembled WGS sequence"/>
</dbReference>
<dbReference type="InterPro" id="IPR043129">
    <property type="entry name" value="ATPase_NBD"/>
</dbReference>
<dbReference type="GO" id="GO:0008776">
    <property type="term" value="F:acetate kinase activity"/>
    <property type="evidence" value="ECO:0007669"/>
    <property type="project" value="UniProtKB-UniRule"/>
</dbReference>
<dbReference type="Pfam" id="PF00871">
    <property type="entry name" value="Acetate_kinase"/>
    <property type="match status" value="1"/>
</dbReference>
<evidence type="ECO:0000256" key="5">
    <source>
        <dbReference type="ARBA" id="ARBA00022741"/>
    </source>
</evidence>
<feature type="binding site" evidence="9">
    <location>
        <position position="89"/>
    </location>
    <ligand>
        <name>substrate</name>
    </ligand>
</feature>
<dbReference type="GO" id="GO:0005524">
    <property type="term" value="F:ATP binding"/>
    <property type="evidence" value="ECO:0007669"/>
    <property type="project" value="UniProtKB-KW"/>
</dbReference>
<feature type="active site" description="Proton donor/acceptor" evidence="9">
    <location>
        <position position="146"/>
    </location>
</feature>
<keyword evidence="12" id="KW-1185">Reference proteome</keyword>
<evidence type="ECO:0000256" key="4">
    <source>
        <dbReference type="ARBA" id="ARBA00022723"/>
    </source>
</evidence>
<dbReference type="EC" id="2.7.2.1" evidence="9"/>
<organism evidence="11 12">
    <name type="scientific">Dokdonella fugitiva</name>
    <dbReference type="NCBI Taxonomy" id="328517"/>
    <lineage>
        <taxon>Bacteria</taxon>
        <taxon>Pseudomonadati</taxon>
        <taxon>Pseudomonadota</taxon>
        <taxon>Gammaproteobacteria</taxon>
        <taxon>Lysobacterales</taxon>
        <taxon>Rhodanobacteraceae</taxon>
        <taxon>Dokdonella</taxon>
    </lineage>
</organism>
<dbReference type="InterPro" id="IPR023865">
    <property type="entry name" value="Aliphatic_acid_kinase_CS"/>
</dbReference>
<dbReference type="RefSeq" id="WP_182531840.1">
    <property type="nucleotide sequence ID" value="NZ_JACGXL010000005.1"/>
</dbReference>
<dbReference type="GO" id="GO:0005829">
    <property type="term" value="C:cytosol"/>
    <property type="evidence" value="ECO:0007669"/>
    <property type="project" value="TreeGrafter"/>
</dbReference>
<dbReference type="Gene3D" id="3.30.420.40">
    <property type="match status" value="2"/>
</dbReference>
<sequence length="386" mass="40811">MSSVLLVVNAGSSSLKFAVFGVDTRLSRLGGGQVERIGRGPRLRAVRPGETTRLLPLPADAGQAEAFDAMLRWFDAEFGDRALAIVGHRVVHGGMSYTAPVRVDDAMLARLETLDPIVPLHQPYNLAAIRRLRERAPQVPQLACFDTAFHAQWPDVARRFALPRALHDEGVRRYGFHGLSYDYLAGEAHRLEPKARRVVIAHLGSGASVCAVDGGRSIDCSLGFTALDGLPMGTRCGPLDPGVAFHLLRAGAATPAAVEKMLYQDSGLLGVSGISADMRELLASPAAEAREAVDLFAYHCTRQVAAMTAALGGIDALVFSGGIGENAAAVRERVCAPLGFLGVALDAAANARNAERIGAGRVPVLVVPTDEEIVIARACRDALASA</sequence>
<dbReference type="UniPathway" id="UPA00340">
    <property type="reaction ID" value="UER00458"/>
</dbReference>
<dbReference type="NCBIfam" id="TIGR00016">
    <property type="entry name" value="ackA"/>
    <property type="match status" value="1"/>
</dbReference>
<evidence type="ECO:0000256" key="7">
    <source>
        <dbReference type="ARBA" id="ARBA00022840"/>
    </source>
</evidence>
<dbReference type="GO" id="GO:0000287">
    <property type="term" value="F:magnesium ion binding"/>
    <property type="evidence" value="ECO:0007669"/>
    <property type="project" value="UniProtKB-UniRule"/>
</dbReference>
<name>A0A839F9H0_9GAMM</name>
<feature type="site" description="Transition state stabilizer" evidence="9">
    <location>
        <position position="177"/>
    </location>
</feature>
<dbReference type="PROSITE" id="PS01076">
    <property type="entry name" value="ACETATE_KINASE_2"/>
    <property type="match status" value="1"/>
</dbReference>
<evidence type="ECO:0000256" key="10">
    <source>
        <dbReference type="RuleBase" id="RU003835"/>
    </source>
</evidence>
<evidence type="ECO:0000256" key="8">
    <source>
        <dbReference type="ARBA" id="ARBA00022842"/>
    </source>
</evidence>
<evidence type="ECO:0000256" key="6">
    <source>
        <dbReference type="ARBA" id="ARBA00022777"/>
    </source>
</evidence>
<dbReference type="PIRSF" id="PIRSF000722">
    <property type="entry name" value="Acetate_prop_kin"/>
    <property type="match status" value="1"/>
</dbReference>
<proteinExistence type="inferred from homology"/>
<keyword evidence="8 9" id="KW-0460">Magnesium</keyword>
<feature type="binding site" evidence="9">
    <location>
        <begin position="322"/>
        <end position="326"/>
    </location>
    <ligand>
        <name>ATP</name>
        <dbReference type="ChEBI" id="CHEBI:30616"/>
    </ligand>
</feature>
<comment type="catalytic activity">
    <reaction evidence="9">
        <text>acetate + ATP = acetyl phosphate + ADP</text>
        <dbReference type="Rhea" id="RHEA:11352"/>
        <dbReference type="ChEBI" id="CHEBI:22191"/>
        <dbReference type="ChEBI" id="CHEBI:30089"/>
        <dbReference type="ChEBI" id="CHEBI:30616"/>
        <dbReference type="ChEBI" id="CHEBI:456216"/>
        <dbReference type="EC" id="2.7.2.1"/>
    </reaction>
</comment>
<evidence type="ECO:0000313" key="11">
    <source>
        <dbReference type="EMBL" id="MBA8888791.1"/>
    </source>
</evidence>
<dbReference type="PROSITE" id="PS01075">
    <property type="entry name" value="ACETATE_KINASE_1"/>
    <property type="match status" value="1"/>
</dbReference>
<gene>
    <name evidence="9" type="primary">ackA</name>
    <name evidence="11" type="ORF">FHW12_003027</name>
</gene>
<accession>A0A839F9H0</accession>
<feature type="binding site" evidence="9">
    <location>
        <begin position="277"/>
        <end position="279"/>
    </location>
    <ligand>
        <name>ATP</name>
        <dbReference type="ChEBI" id="CHEBI:30616"/>
    </ligand>
</feature>